<sequence>MAFSRLSLVSLPTKFPVLCASCSISTLCTTLAFFASQLVPAPLLRLDPFSFSLGN</sequence>
<dbReference type="EMBL" id="JH000012">
    <property type="protein sequence ID" value="EGV96377.1"/>
    <property type="molecule type" value="Genomic_DNA"/>
</dbReference>
<organism evidence="1 2">
    <name type="scientific">Cricetulus griseus</name>
    <name type="common">Chinese hamster</name>
    <name type="synonym">Cricetulus barabensis griseus</name>
    <dbReference type="NCBI Taxonomy" id="10029"/>
    <lineage>
        <taxon>Eukaryota</taxon>
        <taxon>Metazoa</taxon>
        <taxon>Chordata</taxon>
        <taxon>Craniata</taxon>
        <taxon>Vertebrata</taxon>
        <taxon>Euteleostomi</taxon>
        <taxon>Mammalia</taxon>
        <taxon>Eutheria</taxon>
        <taxon>Euarchontoglires</taxon>
        <taxon>Glires</taxon>
        <taxon>Rodentia</taxon>
        <taxon>Myomorpha</taxon>
        <taxon>Muroidea</taxon>
        <taxon>Cricetidae</taxon>
        <taxon>Cricetinae</taxon>
        <taxon>Cricetulus</taxon>
    </lineage>
</organism>
<dbReference type="AlphaFoldDB" id="G3GSL2"/>
<accession>G3GSL2</accession>
<dbReference type="Proteomes" id="UP000001075">
    <property type="component" value="Unassembled WGS sequence"/>
</dbReference>
<gene>
    <name evidence="1" type="ORF">I79_000629</name>
</gene>
<protein>
    <submittedName>
        <fullName evidence="1">Uncharacterized protein</fullName>
    </submittedName>
</protein>
<proteinExistence type="predicted"/>
<reference evidence="2" key="1">
    <citation type="journal article" date="2011" name="Nat. Biotechnol.">
        <title>The genomic sequence of the Chinese hamster ovary (CHO)-K1 cell line.</title>
        <authorList>
            <person name="Xu X."/>
            <person name="Nagarajan H."/>
            <person name="Lewis N.E."/>
            <person name="Pan S."/>
            <person name="Cai Z."/>
            <person name="Liu X."/>
            <person name="Chen W."/>
            <person name="Xie M."/>
            <person name="Wang W."/>
            <person name="Hammond S."/>
            <person name="Andersen M.R."/>
            <person name="Neff N."/>
            <person name="Passarelli B."/>
            <person name="Koh W."/>
            <person name="Fan H.C."/>
            <person name="Wang J."/>
            <person name="Gui Y."/>
            <person name="Lee K.H."/>
            <person name="Betenbaugh M.J."/>
            <person name="Quake S.R."/>
            <person name="Famili I."/>
            <person name="Palsson B.O."/>
            <person name="Wang J."/>
        </authorList>
    </citation>
    <scope>NUCLEOTIDE SEQUENCE [LARGE SCALE GENOMIC DNA]</scope>
    <source>
        <strain evidence="2">CHO K1 cell line</strain>
    </source>
</reference>
<evidence type="ECO:0000313" key="2">
    <source>
        <dbReference type="Proteomes" id="UP000001075"/>
    </source>
</evidence>
<dbReference type="InParanoid" id="G3GSL2"/>
<name>G3GSL2_CRIGR</name>
<evidence type="ECO:0000313" key="1">
    <source>
        <dbReference type="EMBL" id="EGV96377.1"/>
    </source>
</evidence>